<evidence type="ECO:0000256" key="2">
    <source>
        <dbReference type="SAM" id="SignalP"/>
    </source>
</evidence>
<keyword evidence="4" id="KW-1185">Reference proteome</keyword>
<sequence>MRKFLISAALGLANLACTPALAAPAEQSPCQHDKPNCVQPLAAGEKTEQKKAPQAQAANKGAKSVTTQQQHAAPRTGGSARNGRTLRSDELRRLAGPGAGRDYRVVEDRVVLVDASSLKIVHVLGLASELLK</sequence>
<feature type="compositionally biased region" description="Low complexity" evidence="1">
    <location>
        <begin position="52"/>
        <end position="63"/>
    </location>
</feature>
<feature type="signal peptide" evidence="2">
    <location>
        <begin position="1"/>
        <end position="22"/>
    </location>
</feature>
<reference evidence="4" key="1">
    <citation type="submission" date="2023-07" db="EMBL/GenBank/DDBJ databases">
        <title>Paracoccus sp. MBLB3053 whole genome sequence.</title>
        <authorList>
            <person name="Hwang C.Y."/>
            <person name="Cho E.-S."/>
            <person name="Seo M.-J."/>
        </authorList>
    </citation>
    <scope>NUCLEOTIDE SEQUENCE [LARGE SCALE GENOMIC DNA]</scope>
    <source>
        <strain evidence="4">MBLB3053</strain>
    </source>
</reference>
<comment type="caution">
    <text evidence="3">The sequence shown here is derived from an EMBL/GenBank/DDBJ whole genome shotgun (WGS) entry which is preliminary data.</text>
</comment>
<keyword evidence="2" id="KW-0732">Signal</keyword>
<evidence type="ECO:0000313" key="4">
    <source>
        <dbReference type="Proteomes" id="UP001269144"/>
    </source>
</evidence>
<dbReference type="Proteomes" id="UP001269144">
    <property type="component" value="Unassembled WGS sequence"/>
</dbReference>
<organism evidence="3 4">
    <name type="scientific">Paracoccus aurantius</name>
    <dbReference type="NCBI Taxonomy" id="3073814"/>
    <lineage>
        <taxon>Bacteria</taxon>
        <taxon>Pseudomonadati</taxon>
        <taxon>Pseudomonadota</taxon>
        <taxon>Alphaproteobacteria</taxon>
        <taxon>Rhodobacterales</taxon>
        <taxon>Paracoccaceae</taxon>
        <taxon>Paracoccus</taxon>
    </lineage>
</organism>
<feature type="chain" id="PRO_5046078749" description="RcnB family protein" evidence="2">
    <location>
        <begin position="23"/>
        <end position="132"/>
    </location>
</feature>
<feature type="region of interest" description="Disordered" evidence="1">
    <location>
        <begin position="23"/>
        <end position="99"/>
    </location>
</feature>
<evidence type="ECO:0000256" key="1">
    <source>
        <dbReference type="SAM" id="MobiDB-lite"/>
    </source>
</evidence>
<dbReference type="RefSeq" id="WP_311161813.1">
    <property type="nucleotide sequence ID" value="NZ_JAVQLW010000003.1"/>
</dbReference>
<gene>
    <name evidence="3" type="ORF">RGQ15_16890</name>
</gene>
<evidence type="ECO:0000313" key="3">
    <source>
        <dbReference type="EMBL" id="MDS9469240.1"/>
    </source>
</evidence>
<protein>
    <recommendedName>
        <fullName evidence="5">RcnB family protein</fullName>
    </recommendedName>
</protein>
<dbReference type="EMBL" id="JAVQLW010000003">
    <property type="protein sequence ID" value="MDS9469240.1"/>
    <property type="molecule type" value="Genomic_DNA"/>
</dbReference>
<evidence type="ECO:0008006" key="5">
    <source>
        <dbReference type="Google" id="ProtNLM"/>
    </source>
</evidence>
<proteinExistence type="predicted"/>
<accession>A0ABU2HW20</accession>
<name>A0ABU2HW20_9RHOB</name>